<dbReference type="PANTHER" id="PTHR20854:SF4">
    <property type="entry name" value="INOSITOL-1-MONOPHOSPHATASE-RELATED"/>
    <property type="match status" value="1"/>
</dbReference>
<keyword evidence="3 4" id="KW-0460">Magnesium</keyword>
<dbReference type="Gene3D" id="3.40.190.80">
    <property type="match status" value="1"/>
</dbReference>
<organism evidence="5 6">
    <name type="scientific">Candidatus Auribacter fodinae</name>
    <dbReference type="NCBI Taxonomy" id="2093366"/>
    <lineage>
        <taxon>Bacteria</taxon>
        <taxon>Pseudomonadati</taxon>
        <taxon>Candidatus Auribacterota</taxon>
        <taxon>Candidatus Auribacteria</taxon>
        <taxon>Candidatus Auribacterales</taxon>
        <taxon>Candidatus Auribacteraceae</taxon>
        <taxon>Candidatus Auribacter</taxon>
    </lineage>
</organism>
<dbReference type="GO" id="GO:0008934">
    <property type="term" value="F:inositol monophosphate 1-phosphatase activity"/>
    <property type="evidence" value="ECO:0007669"/>
    <property type="project" value="TreeGrafter"/>
</dbReference>
<dbReference type="SUPFAM" id="SSF56655">
    <property type="entry name" value="Carbohydrate phosphatase"/>
    <property type="match status" value="1"/>
</dbReference>
<dbReference type="Gene3D" id="3.30.540.10">
    <property type="entry name" value="Fructose-1,6-Bisphosphatase, subunit A, domain 1"/>
    <property type="match status" value="1"/>
</dbReference>
<dbReference type="PANTHER" id="PTHR20854">
    <property type="entry name" value="INOSITOL MONOPHOSPHATASE"/>
    <property type="match status" value="1"/>
</dbReference>
<evidence type="ECO:0000256" key="4">
    <source>
        <dbReference type="PIRSR" id="PIRSR600760-2"/>
    </source>
</evidence>
<dbReference type="Proteomes" id="UP000266426">
    <property type="component" value="Unassembled WGS sequence"/>
</dbReference>
<dbReference type="Pfam" id="PF00459">
    <property type="entry name" value="Inositol_P"/>
    <property type="match status" value="1"/>
</dbReference>
<keyword evidence="1 4" id="KW-0479">Metal-binding</keyword>
<accession>A0A3A4R3Z1</accession>
<dbReference type="InterPro" id="IPR020583">
    <property type="entry name" value="Inositol_monoP_metal-BS"/>
</dbReference>
<dbReference type="EMBL" id="QZJZ01000022">
    <property type="protein sequence ID" value="RJP60805.1"/>
    <property type="molecule type" value="Genomic_DNA"/>
</dbReference>
<comment type="cofactor">
    <cofactor evidence="4">
        <name>Mg(2+)</name>
        <dbReference type="ChEBI" id="CHEBI:18420"/>
    </cofactor>
</comment>
<dbReference type="InterPro" id="IPR000760">
    <property type="entry name" value="Inositol_monophosphatase-like"/>
</dbReference>
<feature type="binding site" evidence="4">
    <location>
        <position position="195"/>
    </location>
    <ligand>
        <name>Mg(2+)</name>
        <dbReference type="ChEBI" id="CHEBI:18420"/>
        <label>1</label>
        <note>catalytic</note>
    </ligand>
</feature>
<feature type="binding site" evidence="4">
    <location>
        <position position="62"/>
    </location>
    <ligand>
        <name>Mg(2+)</name>
        <dbReference type="ChEBI" id="CHEBI:18420"/>
        <label>1</label>
        <note>catalytic</note>
    </ligand>
</feature>
<proteinExistence type="predicted"/>
<dbReference type="PROSITE" id="PS00629">
    <property type="entry name" value="IMP_1"/>
    <property type="match status" value="1"/>
</dbReference>
<comment type="caution">
    <text evidence="5">The sequence shown here is derived from an EMBL/GenBank/DDBJ whole genome shotgun (WGS) entry which is preliminary data.</text>
</comment>
<evidence type="ECO:0000313" key="5">
    <source>
        <dbReference type="EMBL" id="RJP60805.1"/>
    </source>
</evidence>
<evidence type="ECO:0000313" key="6">
    <source>
        <dbReference type="Proteomes" id="UP000266426"/>
    </source>
</evidence>
<protein>
    <submittedName>
        <fullName evidence="5">Inositol monophosphatase</fullName>
    </submittedName>
</protein>
<evidence type="ECO:0000256" key="3">
    <source>
        <dbReference type="ARBA" id="ARBA00022842"/>
    </source>
</evidence>
<dbReference type="GO" id="GO:0007165">
    <property type="term" value="P:signal transduction"/>
    <property type="evidence" value="ECO:0007669"/>
    <property type="project" value="TreeGrafter"/>
</dbReference>
<reference evidence="5 6" key="1">
    <citation type="journal article" date="2017" name="ISME J.">
        <title>Energy and carbon metabolisms in a deep terrestrial subsurface fluid microbial community.</title>
        <authorList>
            <person name="Momper L."/>
            <person name="Jungbluth S.P."/>
            <person name="Lee M.D."/>
            <person name="Amend J.P."/>
        </authorList>
    </citation>
    <scope>NUCLEOTIDE SEQUENCE [LARGE SCALE GENOMIC DNA]</scope>
    <source>
        <strain evidence="5">SURF_26</strain>
    </source>
</reference>
<evidence type="ECO:0000256" key="1">
    <source>
        <dbReference type="ARBA" id="ARBA00022723"/>
    </source>
</evidence>
<sequence>MRIELVKNLVRETGQRALAYAGRFQSLLKADTSPVTEADLFIQEFLAHRLKSLFPPYKFMAEEKVNRFENIGYDDYVWVIDPIDGTDAFREGLPVWGVSVGLVHRFQPVLGVFYMPCSDTMFYRDENGTAYMNGKVITRPEGHISRTVYVTSGFHRHFEVGFKGKIRALGSTVAHLCYLALGAGQGAVIKGFPWDVIAGYAILEATGGRLFTLDQKPFDIEQMMRSGDKTPFIVASPHAGYPDFAYGLIPKS</sequence>
<keyword evidence="2" id="KW-0378">Hydrolase</keyword>
<feature type="binding site" evidence="4">
    <location>
        <position position="81"/>
    </location>
    <ligand>
        <name>Mg(2+)</name>
        <dbReference type="ChEBI" id="CHEBI:18420"/>
        <label>1</label>
        <note>catalytic</note>
    </ligand>
</feature>
<feature type="binding site" evidence="4">
    <location>
        <position position="84"/>
    </location>
    <ligand>
        <name>Mg(2+)</name>
        <dbReference type="ChEBI" id="CHEBI:18420"/>
        <label>1</label>
        <note>catalytic</note>
    </ligand>
</feature>
<dbReference type="PRINTS" id="PR00377">
    <property type="entry name" value="IMPHPHTASES"/>
</dbReference>
<dbReference type="CDD" id="cd01637">
    <property type="entry name" value="IMPase_like"/>
    <property type="match status" value="1"/>
</dbReference>
<name>A0A3A4R3Z1_9BACT</name>
<gene>
    <name evidence="5" type="ORF">C4541_03460</name>
</gene>
<dbReference type="GO" id="GO:0046872">
    <property type="term" value="F:metal ion binding"/>
    <property type="evidence" value="ECO:0007669"/>
    <property type="project" value="UniProtKB-KW"/>
</dbReference>
<dbReference type="GO" id="GO:0006020">
    <property type="term" value="P:inositol metabolic process"/>
    <property type="evidence" value="ECO:0007669"/>
    <property type="project" value="TreeGrafter"/>
</dbReference>
<evidence type="ECO:0000256" key="2">
    <source>
        <dbReference type="ARBA" id="ARBA00022801"/>
    </source>
</evidence>
<feature type="binding site" evidence="4">
    <location>
        <position position="83"/>
    </location>
    <ligand>
        <name>Mg(2+)</name>
        <dbReference type="ChEBI" id="CHEBI:18420"/>
        <label>1</label>
        <note>catalytic</note>
    </ligand>
</feature>
<dbReference type="AlphaFoldDB" id="A0A3A4R3Z1"/>